<dbReference type="HOGENOM" id="CLU_016890_9_4_4"/>
<dbReference type="InterPro" id="IPR036737">
    <property type="entry name" value="OmpA-like_sf"/>
</dbReference>
<keyword evidence="8" id="KW-0449">Lipoprotein</keyword>
<accession>A0A0D6EWM8</accession>
<feature type="signal peptide" evidence="6">
    <location>
        <begin position="1"/>
        <end position="24"/>
    </location>
</feature>
<dbReference type="EMBL" id="LN827929">
    <property type="protein sequence ID" value="CEZ20130.1"/>
    <property type="molecule type" value="Genomic_DNA"/>
</dbReference>
<dbReference type="KEGG" id="mbat:BN1208_1250"/>
<keyword evidence="2 4" id="KW-0472">Membrane</keyword>
<organism evidence="8 9">
    <name type="scientific">Candidatus Methylopumilus planktonicus</name>
    <dbReference type="NCBI Taxonomy" id="1581557"/>
    <lineage>
        <taxon>Bacteria</taxon>
        <taxon>Pseudomonadati</taxon>
        <taxon>Pseudomonadota</taxon>
        <taxon>Betaproteobacteria</taxon>
        <taxon>Nitrosomonadales</taxon>
        <taxon>Methylophilaceae</taxon>
        <taxon>Candidatus Methylopumilus</taxon>
    </lineage>
</organism>
<gene>
    <name evidence="8" type="ORF">BN1208_1250</name>
</gene>
<feature type="chain" id="PRO_5002303727" evidence="6">
    <location>
        <begin position="25"/>
        <end position="166"/>
    </location>
</feature>
<dbReference type="RefSeq" id="WP_046488885.1">
    <property type="nucleotide sequence ID" value="NZ_LN827929.1"/>
</dbReference>
<dbReference type="GO" id="GO:0009279">
    <property type="term" value="C:cell outer membrane"/>
    <property type="evidence" value="ECO:0007669"/>
    <property type="project" value="UniProtKB-SubCell"/>
</dbReference>
<name>A0A0D6EWM8_9PROT</name>
<evidence type="ECO:0000313" key="9">
    <source>
        <dbReference type="Proteomes" id="UP000064007"/>
    </source>
</evidence>
<sequence>MKKSLLLASLLSLLLIGCSSTPIVDVSKPAGPSASKDESDEKDLDLASLRDPNNILSKRSIYFDYDKDVVKAEYKDLLAAHAKYVASHPKAKMTLTGNTDDRGSREYNVSLGQKRSVSVKKSMNVLGAQDGQIETVSFGEERADTNCKDDACYGKDRRVDISYEKE</sequence>
<dbReference type="PANTHER" id="PTHR30329">
    <property type="entry name" value="STATOR ELEMENT OF FLAGELLAR MOTOR COMPLEX"/>
    <property type="match status" value="1"/>
</dbReference>
<dbReference type="STRING" id="1581557.BN1208_1250"/>
<keyword evidence="3" id="KW-0998">Cell outer membrane</keyword>
<evidence type="ECO:0000256" key="5">
    <source>
        <dbReference type="SAM" id="MobiDB-lite"/>
    </source>
</evidence>
<evidence type="ECO:0000313" key="8">
    <source>
        <dbReference type="EMBL" id="CEZ20130.1"/>
    </source>
</evidence>
<dbReference type="Gene3D" id="3.30.1330.60">
    <property type="entry name" value="OmpA-like domain"/>
    <property type="match status" value="1"/>
</dbReference>
<evidence type="ECO:0000256" key="1">
    <source>
        <dbReference type="ARBA" id="ARBA00004442"/>
    </source>
</evidence>
<keyword evidence="9" id="KW-1185">Reference proteome</keyword>
<dbReference type="PROSITE" id="PS51257">
    <property type="entry name" value="PROKAR_LIPOPROTEIN"/>
    <property type="match status" value="1"/>
</dbReference>
<evidence type="ECO:0000259" key="7">
    <source>
        <dbReference type="PROSITE" id="PS51123"/>
    </source>
</evidence>
<evidence type="ECO:0000256" key="3">
    <source>
        <dbReference type="ARBA" id="ARBA00023237"/>
    </source>
</evidence>
<dbReference type="CDD" id="cd07185">
    <property type="entry name" value="OmpA_C-like"/>
    <property type="match status" value="1"/>
</dbReference>
<dbReference type="Pfam" id="PF00691">
    <property type="entry name" value="OmpA"/>
    <property type="match status" value="1"/>
</dbReference>
<protein>
    <submittedName>
        <fullName evidence="8">Peptidoglycan-associated lipoprotein</fullName>
    </submittedName>
</protein>
<feature type="region of interest" description="Disordered" evidence="5">
    <location>
        <begin position="27"/>
        <end position="46"/>
    </location>
</feature>
<dbReference type="Proteomes" id="UP000064007">
    <property type="component" value="Chromosome 1"/>
</dbReference>
<comment type="subcellular location">
    <subcellularLocation>
        <location evidence="1">Cell outer membrane</location>
    </subcellularLocation>
</comment>
<evidence type="ECO:0000256" key="6">
    <source>
        <dbReference type="SAM" id="SignalP"/>
    </source>
</evidence>
<evidence type="ECO:0000256" key="2">
    <source>
        <dbReference type="ARBA" id="ARBA00023136"/>
    </source>
</evidence>
<dbReference type="AlphaFoldDB" id="A0A0D6EWM8"/>
<dbReference type="PANTHER" id="PTHR30329:SF21">
    <property type="entry name" value="LIPOPROTEIN YIAD-RELATED"/>
    <property type="match status" value="1"/>
</dbReference>
<dbReference type="OrthoDB" id="9809164at2"/>
<keyword evidence="6" id="KW-0732">Signal</keyword>
<dbReference type="InterPro" id="IPR006664">
    <property type="entry name" value="OMP_bac"/>
</dbReference>
<proteinExistence type="predicted"/>
<dbReference type="InterPro" id="IPR050330">
    <property type="entry name" value="Bact_OuterMem_StrucFunc"/>
</dbReference>
<dbReference type="PROSITE" id="PS51123">
    <property type="entry name" value="OMPA_2"/>
    <property type="match status" value="1"/>
</dbReference>
<dbReference type="InterPro" id="IPR006665">
    <property type="entry name" value="OmpA-like"/>
</dbReference>
<evidence type="ECO:0000256" key="4">
    <source>
        <dbReference type="PROSITE-ProRule" id="PRU00473"/>
    </source>
</evidence>
<feature type="domain" description="OmpA-like" evidence="7">
    <location>
        <begin position="50"/>
        <end position="166"/>
    </location>
</feature>
<dbReference type="SUPFAM" id="SSF103088">
    <property type="entry name" value="OmpA-like"/>
    <property type="match status" value="1"/>
</dbReference>
<reference evidence="9" key="1">
    <citation type="submission" date="2014-12" db="EMBL/GenBank/DDBJ databases">
        <authorList>
            <person name="Salcher M.M."/>
        </authorList>
    </citation>
    <scope>NUCLEOTIDE SEQUENCE [LARGE SCALE GENOMIC DNA]</scope>
    <source>
        <strain evidence="9">MMS-10A-171</strain>
    </source>
</reference>
<dbReference type="PRINTS" id="PR01021">
    <property type="entry name" value="OMPADOMAIN"/>
</dbReference>